<evidence type="ECO:0000313" key="2">
    <source>
        <dbReference type="Proteomes" id="UP000023785"/>
    </source>
</evidence>
<gene>
    <name evidence="1" type="ORF">P256_01158</name>
</gene>
<accession>V2TDB9</accession>
<name>V2TDB9_9GAMM</name>
<sequence length="119" mass="13776">MNLEFTHKPNYFLYAQLFIRYTEDQLHKDKKASHLDISFEALKHLFQEDTAAVSTNLDSILHIASEYKVETLSGDQRLIQKYTIDVEDEKILLEISQEAAQALIDEQKPLIAPSSMDYN</sequence>
<proteinExistence type="predicted"/>
<dbReference type="PATRIC" id="fig|1392540.3.peg.1125"/>
<reference evidence="1 2" key="1">
    <citation type="submission" date="2013-10" db="EMBL/GenBank/DDBJ databases">
        <title>The Genome Sequence of Acinetobacter nectaris CIP 110549.</title>
        <authorList>
            <consortium name="The Broad Institute Genomics Platform"/>
            <consortium name="The Broad Institute Genome Sequencing Center for Infectious Disease"/>
            <person name="Cerqueira G."/>
            <person name="Feldgarden M."/>
            <person name="Courvalin P."/>
            <person name="Grillot-Courvalin C."/>
            <person name="Clermont D."/>
            <person name="Rocha E."/>
            <person name="Yoon E.-J."/>
            <person name="Nemec A."/>
            <person name="Young S.K."/>
            <person name="Zeng Q."/>
            <person name="Gargeya S."/>
            <person name="Fitzgerald M."/>
            <person name="Abouelleil A."/>
            <person name="Alvarado L."/>
            <person name="Berlin A.M."/>
            <person name="Chapman S.B."/>
            <person name="Gainer-Dewar J."/>
            <person name="Goldberg J."/>
            <person name="Gnerre S."/>
            <person name="Griggs A."/>
            <person name="Gujja S."/>
            <person name="Hansen M."/>
            <person name="Howarth C."/>
            <person name="Imamovic A."/>
            <person name="Ireland A."/>
            <person name="Larimer J."/>
            <person name="McCowan C."/>
            <person name="Murphy C."/>
            <person name="Pearson M."/>
            <person name="Poon T.W."/>
            <person name="Priest M."/>
            <person name="Roberts A."/>
            <person name="Saif S."/>
            <person name="Shea T."/>
            <person name="Sykes S."/>
            <person name="Wortman J."/>
            <person name="Nusbaum C."/>
            <person name="Birren B."/>
        </authorList>
    </citation>
    <scope>NUCLEOTIDE SEQUENCE [LARGE SCALE GENOMIC DNA]</scope>
    <source>
        <strain evidence="1 2">CIP 110549</strain>
    </source>
</reference>
<organism evidence="1 2">
    <name type="scientific">Acinetobacter nectaris CIP 110549</name>
    <dbReference type="NCBI Taxonomy" id="1392540"/>
    <lineage>
        <taxon>Bacteria</taxon>
        <taxon>Pseudomonadati</taxon>
        <taxon>Pseudomonadota</taxon>
        <taxon>Gammaproteobacteria</taxon>
        <taxon>Moraxellales</taxon>
        <taxon>Moraxellaceae</taxon>
        <taxon>Acinetobacter</taxon>
    </lineage>
</organism>
<comment type="caution">
    <text evidence="1">The sequence shown here is derived from an EMBL/GenBank/DDBJ whole genome shotgun (WGS) entry which is preliminary data.</text>
</comment>
<dbReference type="RefSeq" id="WP_023272735.1">
    <property type="nucleotide sequence ID" value="NZ_KI530712.1"/>
</dbReference>
<dbReference type="HOGENOM" id="CLU_2068058_0_0_6"/>
<dbReference type="eggNOG" id="ENOG502ZDMA">
    <property type="taxonomic scope" value="Bacteria"/>
</dbReference>
<dbReference type="EMBL" id="AYER01000003">
    <property type="protein sequence ID" value="ESK40703.1"/>
    <property type="molecule type" value="Genomic_DNA"/>
</dbReference>
<dbReference type="AlphaFoldDB" id="V2TDB9"/>
<dbReference type="OrthoDB" id="6703605at2"/>
<dbReference type="Proteomes" id="UP000023785">
    <property type="component" value="Unassembled WGS sequence"/>
</dbReference>
<keyword evidence="2" id="KW-1185">Reference proteome</keyword>
<evidence type="ECO:0000313" key="1">
    <source>
        <dbReference type="EMBL" id="ESK40703.1"/>
    </source>
</evidence>
<protein>
    <submittedName>
        <fullName evidence="1">Uncharacterized protein</fullName>
    </submittedName>
</protein>